<comment type="catalytic activity">
    <reaction evidence="13">
        <text>D-fructose(out) = D-fructose(in)</text>
        <dbReference type="Rhea" id="RHEA:60372"/>
        <dbReference type="ChEBI" id="CHEBI:37721"/>
    </reaction>
    <physiologicalReaction direction="left-to-right" evidence="13">
        <dbReference type="Rhea" id="RHEA:60373"/>
    </physiologicalReaction>
</comment>
<keyword evidence="18" id="KW-0762">Sugar transport</keyword>
<evidence type="ECO:0000256" key="16">
    <source>
        <dbReference type="SAM" id="Phobius"/>
    </source>
</evidence>
<dbReference type="Gene3D" id="1.20.1250.20">
    <property type="entry name" value="MFS general substrate transporter like domains"/>
    <property type="match status" value="2"/>
</dbReference>
<feature type="transmembrane region" description="Helical" evidence="16">
    <location>
        <begin position="162"/>
        <end position="180"/>
    </location>
</feature>
<evidence type="ECO:0000259" key="17">
    <source>
        <dbReference type="PROSITE" id="PS50850"/>
    </source>
</evidence>
<feature type="transmembrane region" description="Helical" evidence="16">
    <location>
        <begin position="277"/>
        <end position="300"/>
    </location>
</feature>
<dbReference type="PANTHER" id="PTHR48023:SF4">
    <property type="entry name" value="D-XYLOSE-PROTON SYMPORTER-LIKE 2"/>
    <property type="match status" value="1"/>
</dbReference>
<evidence type="ECO:0000256" key="11">
    <source>
        <dbReference type="ARBA" id="ARBA00044662"/>
    </source>
</evidence>
<feature type="transmembrane region" description="Helical" evidence="16">
    <location>
        <begin position="444"/>
        <end position="464"/>
    </location>
</feature>
<feature type="transmembrane region" description="Helical" evidence="16">
    <location>
        <begin position="12"/>
        <end position="35"/>
    </location>
</feature>
<comment type="catalytic activity">
    <reaction evidence="12">
        <text>D-glucosamine(out) = D-glucosamine(in)</text>
        <dbReference type="Rhea" id="RHEA:78423"/>
        <dbReference type="ChEBI" id="CHEBI:58723"/>
    </reaction>
    <physiologicalReaction direction="left-to-right" evidence="12">
        <dbReference type="Rhea" id="RHEA:78424"/>
    </physiologicalReaction>
</comment>
<gene>
    <name evidence="18" type="primary">VGT1</name>
    <name evidence="18" type="ORF">SO694_00023158</name>
</gene>
<organism evidence="18 19">
    <name type="scientific">Aureococcus anophagefferens</name>
    <name type="common">Harmful bloom alga</name>
    <dbReference type="NCBI Taxonomy" id="44056"/>
    <lineage>
        <taxon>Eukaryota</taxon>
        <taxon>Sar</taxon>
        <taxon>Stramenopiles</taxon>
        <taxon>Ochrophyta</taxon>
        <taxon>Pelagophyceae</taxon>
        <taxon>Pelagomonadales</taxon>
        <taxon>Pelagomonadaceae</taxon>
        <taxon>Aureococcus</taxon>
    </lineage>
</organism>
<comment type="catalytic activity">
    <reaction evidence="8">
        <text>D-galactose(in) = D-galactose(out)</text>
        <dbReference type="Rhea" id="RHEA:34915"/>
        <dbReference type="ChEBI" id="CHEBI:4139"/>
    </reaction>
    <physiologicalReaction direction="right-to-left" evidence="8">
        <dbReference type="Rhea" id="RHEA:34917"/>
    </physiologicalReaction>
</comment>
<evidence type="ECO:0000313" key="19">
    <source>
        <dbReference type="Proteomes" id="UP001363151"/>
    </source>
</evidence>
<comment type="catalytic activity">
    <reaction evidence="11">
        <text>D-mannose(out) = D-mannose(in)</text>
        <dbReference type="Rhea" id="RHEA:78391"/>
        <dbReference type="ChEBI" id="CHEBI:4208"/>
    </reaction>
    <physiologicalReaction direction="left-to-right" evidence="11">
        <dbReference type="Rhea" id="RHEA:78392"/>
    </physiologicalReaction>
</comment>
<comment type="similarity">
    <text evidence="2 15">Belongs to the major facilitator superfamily. Sugar transporter (TC 2.A.1.1) family.</text>
</comment>
<reference evidence="18 19" key="1">
    <citation type="submission" date="2024-03" db="EMBL/GenBank/DDBJ databases">
        <title>Aureococcus anophagefferens CCMP1851 and Kratosvirus quantuckense: Draft genome of a second virus-susceptible host strain in the model system.</title>
        <authorList>
            <person name="Chase E."/>
            <person name="Truchon A.R."/>
            <person name="Schepens W."/>
            <person name="Wilhelm S.W."/>
        </authorList>
    </citation>
    <scope>NUCLEOTIDE SEQUENCE [LARGE SCALE GENOMIC DNA]</scope>
    <source>
        <strain evidence="18 19">CCMP1851</strain>
    </source>
</reference>
<evidence type="ECO:0000256" key="1">
    <source>
        <dbReference type="ARBA" id="ARBA00004141"/>
    </source>
</evidence>
<keyword evidence="4 15" id="KW-0813">Transport</keyword>
<dbReference type="Pfam" id="PF00083">
    <property type="entry name" value="Sugar_tr"/>
    <property type="match status" value="1"/>
</dbReference>
<comment type="caution">
    <text evidence="18">The sequence shown here is derived from an EMBL/GenBank/DDBJ whole genome shotgun (WGS) entry which is preliminary data.</text>
</comment>
<evidence type="ECO:0000256" key="10">
    <source>
        <dbReference type="ARBA" id="ARBA00044656"/>
    </source>
</evidence>
<feature type="transmembrane region" description="Helical" evidence="16">
    <location>
        <begin position="340"/>
        <end position="362"/>
    </location>
</feature>
<dbReference type="SUPFAM" id="SSF103473">
    <property type="entry name" value="MFS general substrate transporter"/>
    <property type="match status" value="1"/>
</dbReference>
<dbReference type="InterPro" id="IPR036259">
    <property type="entry name" value="MFS_trans_sf"/>
</dbReference>
<evidence type="ECO:0000256" key="2">
    <source>
        <dbReference type="ARBA" id="ARBA00010992"/>
    </source>
</evidence>
<evidence type="ECO:0000256" key="6">
    <source>
        <dbReference type="ARBA" id="ARBA00022989"/>
    </source>
</evidence>
<feature type="transmembrane region" description="Helical" evidence="16">
    <location>
        <begin position="306"/>
        <end position="328"/>
    </location>
</feature>
<dbReference type="PANTHER" id="PTHR48023">
    <property type="entry name" value="D-XYLOSE-PROTON SYMPORTER-LIKE 2"/>
    <property type="match status" value="1"/>
</dbReference>
<evidence type="ECO:0000313" key="18">
    <source>
        <dbReference type="EMBL" id="KAK7238330.1"/>
    </source>
</evidence>
<dbReference type="NCBIfam" id="TIGR00879">
    <property type="entry name" value="SP"/>
    <property type="match status" value="1"/>
</dbReference>
<keyword evidence="6 16" id="KW-1133">Transmembrane helix</keyword>
<protein>
    <recommendedName>
        <fullName evidence="14">Hexose transporter 1</fullName>
    </recommendedName>
</protein>
<dbReference type="PRINTS" id="PR00171">
    <property type="entry name" value="SUGRTRNSPORT"/>
</dbReference>
<feature type="transmembrane region" description="Helical" evidence="16">
    <location>
        <begin position="89"/>
        <end position="108"/>
    </location>
</feature>
<accession>A0ABR1FTC3</accession>
<comment type="subunit">
    <text evidence="3">Homodimer.</text>
</comment>
<dbReference type="InterPro" id="IPR050820">
    <property type="entry name" value="MFS_Sugar_Transporter"/>
</dbReference>
<feature type="transmembrane region" description="Helical" evidence="16">
    <location>
        <begin position="55"/>
        <end position="77"/>
    </location>
</feature>
<dbReference type="InterPro" id="IPR005828">
    <property type="entry name" value="MFS_sugar_transport-like"/>
</dbReference>
<feature type="transmembrane region" description="Helical" evidence="16">
    <location>
        <begin position="374"/>
        <end position="398"/>
    </location>
</feature>
<dbReference type="InterPro" id="IPR020846">
    <property type="entry name" value="MFS_dom"/>
</dbReference>
<feature type="transmembrane region" description="Helical" evidence="16">
    <location>
        <begin position="128"/>
        <end position="150"/>
    </location>
</feature>
<proteinExistence type="inferred from homology"/>
<sequence>MGGYDRLAVARIFFFPALGGLLFGYDIGATSYVLTQLQSAKFSGVSWYDLVARSSALQGLVTSGGVGGAFVGASVVFKVADDLGRRRELLLGAALYVLGAACEFLGGGVGPYESGAGDGLFLLVLGRFVYGVGCGFVMHGAPSYTVSYIAEMSPAAIRGTLVSLKEAAIVVGICLGYGLGFALRETPGGWRYTYAASIPLALLLYWGAFCLPPSARWLSLKGDAAGARASLTFVYPNDDALLEAAVAELDDGGGGGGGDDDARGEPRSLLDAKYRRALTAGLGVVLLQQLTGQPSVLYYASTIFDAAGIGTVATVFVGVFKLFATLFAVVTVDRRGRRELLFVGVGSMFVALAALALAFYDFDPSGGFSAQKGAIVGLIFVYIAGYQVGFGPIAWLLISEVFPLEVRGQAVALAVQANFASNMLVSFLFPVAQTGLKALLGSTWYLTVLFGIFAVLDLYALHFINRNVPETKGMTLEEIERFLAGSKPNSRGADLSSVESPLIN</sequence>
<comment type="catalytic activity">
    <reaction evidence="9">
        <text>D-glucose(out) = D-glucose(in)</text>
        <dbReference type="Rhea" id="RHEA:60376"/>
        <dbReference type="ChEBI" id="CHEBI:4167"/>
    </reaction>
    <physiologicalReaction direction="left-to-right" evidence="9">
        <dbReference type="Rhea" id="RHEA:60377"/>
    </physiologicalReaction>
</comment>
<evidence type="ECO:0000256" key="9">
    <source>
        <dbReference type="ARBA" id="ARBA00044648"/>
    </source>
</evidence>
<evidence type="ECO:0000256" key="15">
    <source>
        <dbReference type="RuleBase" id="RU003346"/>
    </source>
</evidence>
<evidence type="ECO:0000256" key="4">
    <source>
        <dbReference type="ARBA" id="ARBA00022448"/>
    </source>
</evidence>
<evidence type="ECO:0000256" key="5">
    <source>
        <dbReference type="ARBA" id="ARBA00022692"/>
    </source>
</evidence>
<keyword evidence="19" id="KW-1185">Reference proteome</keyword>
<evidence type="ECO:0000256" key="7">
    <source>
        <dbReference type="ARBA" id="ARBA00023136"/>
    </source>
</evidence>
<keyword evidence="7 16" id="KW-0472">Membrane</keyword>
<comment type="subcellular location">
    <subcellularLocation>
        <location evidence="1">Membrane</location>
        <topology evidence="1">Multi-pass membrane protein</topology>
    </subcellularLocation>
</comment>
<evidence type="ECO:0000256" key="3">
    <source>
        <dbReference type="ARBA" id="ARBA00011738"/>
    </source>
</evidence>
<feature type="domain" description="Major facilitator superfamily (MFS) profile" evidence="17">
    <location>
        <begin position="12"/>
        <end position="472"/>
    </location>
</feature>
<evidence type="ECO:0000256" key="12">
    <source>
        <dbReference type="ARBA" id="ARBA00044668"/>
    </source>
</evidence>
<feature type="transmembrane region" description="Helical" evidence="16">
    <location>
        <begin position="410"/>
        <end position="432"/>
    </location>
</feature>
<keyword evidence="5 16" id="KW-0812">Transmembrane</keyword>
<dbReference type="InterPro" id="IPR003663">
    <property type="entry name" value="Sugar/inositol_transpt"/>
</dbReference>
<evidence type="ECO:0000256" key="14">
    <source>
        <dbReference type="ARBA" id="ARBA00044780"/>
    </source>
</evidence>
<evidence type="ECO:0000256" key="13">
    <source>
        <dbReference type="ARBA" id="ARBA00044710"/>
    </source>
</evidence>
<evidence type="ECO:0000256" key="8">
    <source>
        <dbReference type="ARBA" id="ARBA00044637"/>
    </source>
</evidence>
<feature type="transmembrane region" description="Helical" evidence="16">
    <location>
        <begin position="192"/>
        <end position="211"/>
    </location>
</feature>
<dbReference type="Proteomes" id="UP001363151">
    <property type="component" value="Unassembled WGS sequence"/>
</dbReference>
<dbReference type="PROSITE" id="PS50850">
    <property type="entry name" value="MFS"/>
    <property type="match status" value="1"/>
</dbReference>
<name>A0ABR1FTC3_AURAN</name>
<comment type="catalytic activity">
    <reaction evidence="10">
        <text>D-xylose(out) = D-xylose(in)</text>
        <dbReference type="Rhea" id="RHEA:78427"/>
        <dbReference type="ChEBI" id="CHEBI:53455"/>
    </reaction>
    <physiologicalReaction direction="left-to-right" evidence="10">
        <dbReference type="Rhea" id="RHEA:78428"/>
    </physiologicalReaction>
</comment>
<dbReference type="EMBL" id="JBBJCI010000230">
    <property type="protein sequence ID" value="KAK7238330.1"/>
    <property type="molecule type" value="Genomic_DNA"/>
</dbReference>